<dbReference type="Proteomes" id="UP000192266">
    <property type="component" value="Unassembled WGS sequence"/>
</dbReference>
<accession>A0A1W1W4K2</accession>
<feature type="transmembrane region" description="Helical" evidence="4">
    <location>
        <begin position="218"/>
        <end position="236"/>
    </location>
</feature>
<keyword evidence="4" id="KW-0472">Membrane</keyword>
<dbReference type="InterPro" id="IPR036397">
    <property type="entry name" value="RNaseH_sf"/>
</dbReference>
<evidence type="ECO:0000256" key="4">
    <source>
        <dbReference type="SAM" id="Phobius"/>
    </source>
</evidence>
<organism evidence="6 7">
    <name type="scientific">Hymenobacter roseosalivarius DSM 11622</name>
    <dbReference type="NCBI Taxonomy" id="645990"/>
    <lineage>
        <taxon>Bacteria</taxon>
        <taxon>Pseudomonadati</taxon>
        <taxon>Bacteroidota</taxon>
        <taxon>Cytophagia</taxon>
        <taxon>Cytophagales</taxon>
        <taxon>Hymenobacteraceae</taxon>
        <taxon>Hymenobacter</taxon>
    </lineage>
</organism>
<keyword evidence="2" id="KW-0378">Hydrolase</keyword>
<dbReference type="CDD" id="cd06127">
    <property type="entry name" value="DEDDh"/>
    <property type="match status" value="1"/>
</dbReference>
<evidence type="ECO:0000313" key="7">
    <source>
        <dbReference type="Proteomes" id="UP000192266"/>
    </source>
</evidence>
<keyword evidence="3 6" id="KW-0269">Exonuclease</keyword>
<dbReference type="GO" id="GO:0008408">
    <property type="term" value="F:3'-5' exonuclease activity"/>
    <property type="evidence" value="ECO:0007669"/>
    <property type="project" value="TreeGrafter"/>
</dbReference>
<evidence type="ECO:0000256" key="1">
    <source>
        <dbReference type="ARBA" id="ARBA00022722"/>
    </source>
</evidence>
<dbReference type="STRING" id="645990.SAMN00120144_1326"/>
<dbReference type="GO" id="GO:0006259">
    <property type="term" value="P:DNA metabolic process"/>
    <property type="evidence" value="ECO:0007669"/>
    <property type="project" value="UniProtKB-ARBA"/>
</dbReference>
<gene>
    <name evidence="6" type="ORF">SAMN00120144_1326</name>
</gene>
<keyword evidence="4" id="KW-1133">Transmembrane helix</keyword>
<dbReference type="InterPro" id="IPR012337">
    <property type="entry name" value="RNaseH-like_sf"/>
</dbReference>
<dbReference type="SMART" id="SM00479">
    <property type="entry name" value="EXOIII"/>
    <property type="match status" value="1"/>
</dbReference>
<keyword evidence="7" id="KW-1185">Reference proteome</keyword>
<dbReference type="InterPro" id="IPR013520">
    <property type="entry name" value="Ribonucl_H"/>
</dbReference>
<evidence type="ECO:0000256" key="3">
    <source>
        <dbReference type="ARBA" id="ARBA00022839"/>
    </source>
</evidence>
<reference evidence="6 7" key="1">
    <citation type="submission" date="2017-04" db="EMBL/GenBank/DDBJ databases">
        <authorList>
            <person name="Afonso C.L."/>
            <person name="Miller P.J."/>
            <person name="Scott M.A."/>
            <person name="Spackman E."/>
            <person name="Goraichik I."/>
            <person name="Dimitrov K.M."/>
            <person name="Suarez D.L."/>
            <person name="Swayne D.E."/>
        </authorList>
    </citation>
    <scope>NUCLEOTIDE SEQUENCE [LARGE SCALE GENOMIC DNA]</scope>
    <source>
        <strain evidence="6 7">DSM 11622</strain>
    </source>
</reference>
<dbReference type="PANTHER" id="PTHR30231">
    <property type="entry name" value="DNA POLYMERASE III SUBUNIT EPSILON"/>
    <property type="match status" value="1"/>
</dbReference>
<keyword evidence="4" id="KW-0812">Transmembrane</keyword>
<feature type="domain" description="Exonuclease" evidence="5">
    <location>
        <begin position="4"/>
        <end position="192"/>
    </location>
</feature>
<dbReference type="SUPFAM" id="SSF53098">
    <property type="entry name" value="Ribonuclease H-like"/>
    <property type="match status" value="1"/>
</dbReference>
<proteinExistence type="predicted"/>
<dbReference type="EMBL" id="FWWW01000104">
    <property type="protein sequence ID" value="SMC00572.1"/>
    <property type="molecule type" value="Genomic_DNA"/>
</dbReference>
<dbReference type="Pfam" id="PF00929">
    <property type="entry name" value="RNase_T"/>
    <property type="match status" value="1"/>
</dbReference>
<dbReference type="PANTHER" id="PTHR30231:SF4">
    <property type="entry name" value="PROTEIN NEN2"/>
    <property type="match status" value="1"/>
</dbReference>
<name>A0A1W1W4K2_9BACT</name>
<evidence type="ECO:0000259" key="5">
    <source>
        <dbReference type="SMART" id="SM00479"/>
    </source>
</evidence>
<evidence type="ECO:0000256" key="2">
    <source>
        <dbReference type="ARBA" id="ARBA00022801"/>
    </source>
</evidence>
<dbReference type="AlphaFoldDB" id="A0A1W1W4K2"/>
<dbReference type="GO" id="GO:0003676">
    <property type="term" value="F:nucleic acid binding"/>
    <property type="evidence" value="ECO:0007669"/>
    <property type="project" value="InterPro"/>
</dbReference>
<keyword evidence="1" id="KW-0540">Nuclease</keyword>
<dbReference type="Gene3D" id="3.30.420.10">
    <property type="entry name" value="Ribonuclease H-like superfamily/Ribonuclease H"/>
    <property type="match status" value="1"/>
</dbReference>
<sequence length="237" mass="27577">MRDYLLFVDTETSGIPQDWNKPYSSRDNWPHIAQLAWVVYTRDGQEVKAENHYVLASDYDMSPASTTIHGLTPEFLRENGRPRHEVMRRLYDDLLQYKPLVVAHFMQLDYHMMGVGFYRAGLDNPVSELPTFCTLITSSRFMQHSRQPPRGLRLGELHERLFDEPLAREHDALTDAYATARCFFALWQRGDINEQIIRAQRPLSEPGKSVSRRWRPSLPHFIVLLALAALVALLFFF</sequence>
<protein>
    <submittedName>
        <fullName evidence="6">Exonuclease RNase T and DNA polymerase III</fullName>
    </submittedName>
</protein>
<evidence type="ECO:0000313" key="6">
    <source>
        <dbReference type="EMBL" id="SMC00572.1"/>
    </source>
</evidence>